<protein>
    <recommendedName>
        <fullName evidence="2">RecQ-mediated genome instability protein 1</fullName>
    </recommendedName>
</protein>
<comment type="similarity">
    <text evidence="1">Belongs to the RMI1 family.</text>
</comment>
<sequence length="241" mass="26189">MSSTVPSTSGLADTQTAILSFLTSKHVPPTGQWLDSVLSTLKPNASILGLQKTVLFRMLASDITTSVQSTTQSILPSDVSNPNTAQLLIRGPILVQILDIEDIGRSRWSQVEAIEMEDRGETTRGREIIRAVPTDEDEMQGTRSTPAVKTLSDGPHKLLLQDASGRTAYAMESENLREINVASSIGTKLILRNVNVARGTLLLTPSNVEILGGKIDAWDKKWRDDRKGVLKGRAGWTESLG</sequence>
<dbReference type="OrthoDB" id="341511at2759"/>
<accession>A0A6J3MAU0</accession>
<reference evidence="6" key="1">
    <citation type="submission" date="2020-01" db="EMBL/GenBank/DDBJ databases">
        <authorList>
            <consortium name="DOE Joint Genome Institute"/>
            <person name="Haridas S."/>
            <person name="Albert R."/>
            <person name="Binder M."/>
            <person name="Bloem J."/>
            <person name="Labutti K."/>
            <person name="Salamov A."/>
            <person name="Andreopoulos B."/>
            <person name="Baker S.E."/>
            <person name="Barry K."/>
            <person name="Bills G."/>
            <person name="Bluhm B.H."/>
            <person name="Cannon C."/>
            <person name="Castanera R."/>
            <person name="Culley D.E."/>
            <person name="Daum C."/>
            <person name="Ezra D."/>
            <person name="Gonzalez J.B."/>
            <person name="Henrissat B."/>
            <person name="Kuo A."/>
            <person name="Liang C."/>
            <person name="Lipzen A."/>
            <person name="Lutzoni F."/>
            <person name="Magnuson J."/>
            <person name="Mondo S."/>
            <person name="Nolan M."/>
            <person name="Ohm R."/>
            <person name="Pangilinan J."/>
            <person name="Park H.-J."/>
            <person name="Ramirez L."/>
            <person name="Alfaro M."/>
            <person name="Sun H."/>
            <person name="Tritt A."/>
            <person name="Yoshinaga Y."/>
            <person name="Zwiers L.-H."/>
            <person name="Turgeon B.G."/>
            <person name="Goodwin S.B."/>
            <person name="Spatafora J.W."/>
            <person name="Crous P.W."/>
            <person name="Grigoriev I.V."/>
        </authorList>
    </citation>
    <scope>NUCLEOTIDE SEQUENCE</scope>
    <source>
        <strain evidence="6">CBS 342.82</strain>
    </source>
</reference>
<evidence type="ECO:0000313" key="5">
    <source>
        <dbReference type="Proteomes" id="UP000504637"/>
    </source>
</evidence>
<dbReference type="GO" id="GO:0000724">
    <property type="term" value="P:double-strand break repair via homologous recombination"/>
    <property type="evidence" value="ECO:0007669"/>
    <property type="project" value="TreeGrafter"/>
</dbReference>
<evidence type="ECO:0000259" key="4">
    <source>
        <dbReference type="Pfam" id="PF21000"/>
    </source>
</evidence>
<dbReference type="InterPro" id="IPR049363">
    <property type="entry name" value="RMI1_N"/>
</dbReference>
<dbReference type="Pfam" id="PF08585">
    <property type="entry name" value="RMI1_N_C"/>
    <property type="match status" value="1"/>
</dbReference>
<dbReference type="Pfam" id="PF21000">
    <property type="entry name" value="RMI1_N_N"/>
    <property type="match status" value="1"/>
</dbReference>
<dbReference type="GO" id="GO:0031422">
    <property type="term" value="C:RecQ family helicase-topoisomerase III complex"/>
    <property type="evidence" value="ECO:0007669"/>
    <property type="project" value="TreeGrafter"/>
</dbReference>
<proteinExistence type="inferred from homology"/>
<organism evidence="6">
    <name type="scientific">Dissoconium aciculare CBS 342.82</name>
    <dbReference type="NCBI Taxonomy" id="1314786"/>
    <lineage>
        <taxon>Eukaryota</taxon>
        <taxon>Fungi</taxon>
        <taxon>Dikarya</taxon>
        <taxon>Ascomycota</taxon>
        <taxon>Pezizomycotina</taxon>
        <taxon>Dothideomycetes</taxon>
        <taxon>Dothideomycetidae</taxon>
        <taxon>Mycosphaerellales</taxon>
        <taxon>Dissoconiaceae</taxon>
        <taxon>Dissoconium</taxon>
    </lineage>
</organism>
<feature type="domain" description="RecQ mediated genome instability protein 1 OB-fold" evidence="3">
    <location>
        <begin position="75"/>
        <end position="226"/>
    </location>
</feature>
<dbReference type="GeneID" id="54362011"/>
<dbReference type="PANTHER" id="PTHR14790:SF15">
    <property type="entry name" value="RECQ-MEDIATED GENOME INSTABILITY PROTEIN 1"/>
    <property type="match status" value="1"/>
</dbReference>
<dbReference type="Proteomes" id="UP000504637">
    <property type="component" value="Unplaced"/>
</dbReference>
<reference evidence="6" key="2">
    <citation type="submission" date="2020-04" db="EMBL/GenBank/DDBJ databases">
        <authorList>
            <consortium name="NCBI Genome Project"/>
        </authorList>
    </citation>
    <scope>NUCLEOTIDE SEQUENCE</scope>
    <source>
        <strain evidence="6">CBS 342.82</strain>
    </source>
</reference>
<dbReference type="GO" id="GO:0000712">
    <property type="term" value="P:resolution of meiotic recombination intermediates"/>
    <property type="evidence" value="ECO:0007669"/>
    <property type="project" value="TreeGrafter"/>
</dbReference>
<dbReference type="GO" id="GO:0016604">
    <property type="term" value="C:nuclear body"/>
    <property type="evidence" value="ECO:0007669"/>
    <property type="project" value="TreeGrafter"/>
</dbReference>
<dbReference type="RefSeq" id="XP_033462166.1">
    <property type="nucleotide sequence ID" value="XM_033604211.1"/>
</dbReference>
<dbReference type="InterPro" id="IPR013894">
    <property type="entry name" value="RMI1_OB"/>
</dbReference>
<dbReference type="Gene3D" id="2.40.50.770">
    <property type="entry name" value="RecQ-mediated genome instability protein Rmi1, C-terminal domain"/>
    <property type="match status" value="1"/>
</dbReference>
<dbReference type="InterPro" id="IPR042470">
    <property type="entry name" value="RMI1_N_C_sf"/>
</dbReference>
<evidence type="ECO:0000313" key="6">
    <source>
        <dbReference type="RefSeq" id="XP_033462166.1"/>
    </source>
</evidence>
<dbReference type="SMART" id="SM01161">
    <property type="entry name" value="DUF1767"/>
    <property type="match status" value="1"/>
</dbReference>
<evidence type="ECO:0000256" key="2">
    <source>
        <dbReference type="ARBA" id="ARBA00018987"/>
    </source>
</evidence>
<evidence type="ECO:0000256" key="1">
    <source>
        <dbReference type="ARBA" id="ARBA00006395"/>
    </source>
</evidence>
<gene>
    <name evidence="6" type="ORF">K489DRAFT_377674</name>
</gene>
<name>A0A6J3MAU0_9PEZI</name>
<dbReference type="AlphaFoldDB" id="A0A6J3MAU0"/>
<keyword evidence="5" id="KW-1185">Reference proteome</keyword>
<feature type="domain" description="RMI1 N-terminal" evidence="4">
    <location>
        <begin position="22"/>
        <end position="66"/>
    </location>
</feature>
<evidence type="ECO:0000259" key="3">
    <source>
        <dbReference type="Pfam" id="PF08585"/>
    </source>
</evidence>
<reference evidence="6" key="3">
    <citation type="submission" date="2025-08" db="UniProtKB">
        <authorList>
            <consortium name="RefSeq"/>
        </authorList>
    </citation>
    <scope>IDENTIFICATION</scope>
    <source>
        <strain evidence="6">CBS 342.82</strain>
    </source>
</reference>
<dbReference type="PANTHER" id="PTHR14790">
    <property type="entry name" value="RECQ-MEDIATED GENOME INSTABILITY PROTEIN 1 RMI1"/>
    <property type="match status" value="1"/>
</dbReference>